<dbReference type="AlphaFoldDB" id="A0A9X4EP56"/>
<keyword evidence="3" id="KW-1185">Reference proteome</keyword>
<keyword evidence="1" id="KW-0472">Membrane</keyword>
<gene>
    <name evidence="2" type="ORF">LCI24_12680</name>
</gene>
<feature type="transmembrane region" description="Helical" evidence="1">
    <location>
        <begin position="167"/>
        <end position="190"/>
    </location>
</feature>
<evidence type="ECO:0000256" key="1">
    <source>
        <dbReference type="SAM" id="Phobius"/>
    </source>
</evidence>
<feature type="transmembrane region" description="Helical" evidence="1">
    <location>
        <begin position="141"/>
        <end position="161"/>
    </location>
</feature>
<dbReference type="EMBL" id="JAIWJY010000009">
    <property type="protein sequence ID" value="MDE1207651.1"/>
    <property type="molecule type" value="Genomic_DNA"/>
</dbReference>
<organism evidence="2 3">
    <name type="scientific">Tenacibaculum larymnensis</name>
    <dbReference type="NCBI Taxonomy" id="2878201"/>
    <lineage>
        <taxon>Bacteria</taxon>
        <taxon>Pseudomonadati</taxon>
        <taxon>Bacteroidota</taxon>
        <taxon>Flavobacteriia</taxon>
        <taxon>Flavobacteriales</taxon>
        <taxon>Flavobacteriaceae</taxon>
        <taxon>Tenacibaculum</taxon>
    </lineage>
</organism>
<dbReference type="PANTHER" id="PTHR30503">
    <property type="entry name" value="INNER MEMBRANE PROTEIN YEDI"/>
    <property type="match status" value="1"/>
</dbReference>
<dbReference type="RefSeq" id="WP_274640708.1">
    <property type="nucleotide sequence ID" value="NZ_JAIWJY010000009.1"/>
</dbReference>
<dbReference type="PANTHER" id="PTHR30503:SF3">
    <property type="entry name" value="INNER MEMBRANE PROTEIN YEDI"/>
    <property type="match status" value="1"/>
</dbReference>
<reference evidence="2" key="1">
    <citation type="submission" date="2021-09" db="EMBL/GenBank/DDBJ databases">
        <authorList>
            <person name="Smyrli M."/>
        </authorList>
    </citation>
    <scope>NUCLEOTIDE SEQUENCE</scope>
    <source>
        <strain evidence="2">LAR25</strain>
    </source>
</reference>
<feature type="transmembrane region" description="Helical" evidence="1">
    <location>
        <begin position="265"/>
        <end position="282"/>
    </location>
</feature>
<dbReference type="InterPro" id="IPR008526">
    <property type="entry name" value="YedI"/>
</dbReference>
<dbReference type="Pfam" id="PF05661">
    <property type="entry name" value="DUF808"/>
    <property type="match status" value="1"/>
</dbReference>
<proteinExistence type="predicted"/>
<accession>A0A9X4EP56</accession>
<feature type="transmembrane region" description="Helical" evidence="1">
    <location>
        <begin position="223"/>
        <end position="245"/>
    </location>
</feature>
<keyword evidence="1" id="KW-0812">Transmembrane</keyword>
<comment type="caution">
    <text evidence="2">The sequence shown here is derived from an EMBL/GenBank/DDBJ whole genome shotgun (WGS) entry which is preliminary data.</text>
</comment>
<keyword evidence="1" id="KW-1133">Transmembrane helix</keyword>
<protein>
    <submittedName>
        <fullName evidence="2">DUF808 domain-containing protein</fullName>
    </submittedName>
</protein>
<dbReference type="GO" id="GO:0005886">
    <property type="term" value="C:plasma membrane"/>
    <property type="evidence" value="ECO:0007669"/>
    <property type="project" value="TreeGrafter"/>
</dbReference>
<name>A0A9X4EP56_9FLAO</name>
<sequence length="289" mass="31814">MASGFFAILDDISALMDDVASMSKIATKKTAGILGDDLAVNAQKATGFLANRELPVLLAITKGSFLNKLIILPIAFLLSAYLPAAITVILILGGIYLAYEGVEKIYEYIFPHHDTQHEKLITSVSEAELPQLEKQRVKQAVLTDFILSIEIVIIALGTVIKEPLIDRILVVTIVAIIATIGVYGIVALIVRMDDFGYKLIWLNDHEHSFSDKIGRFLVQALPIVIKILSVVGTLALLLVSGGIFSHNIEYFHHLFPGTPQVIKDFIFGIVVGFIALILMMLFKKIFLKK</sequence>
<evidence type="ECO:0000313" key="3">
    <source>
        <dbReference type="Proteomes" id="UP001149303"/>
    </source>
</evidence>
<dbReference type="PIRSF" id="PIRSF016660">
    <property type="entry name" value="YedI"/>
    <property type="match status" value="1"/>
</dbReference>
<dbReference type="Proteomes" id="UP001149303">
    <property type="component" value="Unassembled WGS sequence"/>
</dbReference>
<feature type="transmembrane region" description="Helical" evidence="1">
    <location>
        <begin position="70"/>
        <end position="99"/>
    </location>
</feature>
<evidence type="ECO:0000313" key="2">
    <source>
        <dbReference type="EMBL" id="MDE1207651.1"/>
    </source>
</evidence>